<dbReference type="GO" id="GO:0016020">
    <property type="term" value="C:membrane"/>
    <property type="evidence" value="ECO:0007669"/>
    <property type="project" value="UniProtKB-SubCell"/>
</dbReference>
<evidence type="ECO:0000256" key="3">
    <source>
        <dbReference type="ARBA" id="ARBA00022449"/>
    </source>
</evidence>
<evidence type="ECO:0000259" key="9">
    <source>
        <dbReference type="Pfam" id="PF00999"/>
    </source>
</evidence>
<keyword evidence="12" id="KW-1185">Reference proteome</keyword>
<evidence type="ECO:0000256" key="4">
    <source>
        <dbReference type="ARBA" id="ARBA00022692"/>
    </source>
</evidence>
<gene>
    <name evidence="11" type="ORF">HU742_024740</name>
    <name evidence="10" type="ORF">HU742_23570</name>
</gene>
<evidence type="ECO:0000313" key="11">
    <source>
        <dbReference type="EMBL" id="MBV4554360.1"/>
    </source>
</evidence>
<feature type="transmembrane region" description="Helical" evidence="8">
    <location>
        <begin position="130"/>
        <end position="151"/>
    </location>
</feature>
<comment type="caution">
    <text evidence="10">The sequence shown here is derived from an EMBL/GenBank/DDBJ whole genome shotgun (WGS) entry which is preliminary data.</text>
</comment>
<dbReference type="GO" id="GO:0015297">
    <property type="term" value="F:antiporter activity"/>
    <property type="evidence" value="ECO:0007669"/>
    <property type="project" value="UniProtKB-KW"/>
</dbReference>
<sequence length="427" mass="45801">MLLIQIVFVMLSAKLLGAVFNRLGQPQVVGEMIAGFVLGPVVLGQLFPAFHQQLFDSNAITQLKVLSELGILLFMFVIGAEFRFPLKQSKTGFKAIVIGAFSIVIPFSLGAAIAPWLFEHFATPETSRLGFVLFIGTVFSVTAFPVLARILKERGMLGTQVGAIALLAAAMSDVVAWMLIAAVAMVNGHDSNWMALVVRGACLVLLVVFSFLVLKPLLSRWLAAEGKFAQPMVLVALLAGVMIYGSLTHALQVHAVFGAFLFGLCVPREQRLLDMIIERLEHVSLIILMPCFFALAGLSTTSSAFTGLGVWVLLVILLVAITAKVAGSALGARLVGCTWSTSLTIGALMNTRGLMELVVLKIGLDMGIIASELFTALVVMTIVTTLMTGPLMNLHKKKVIPMGTLSIPRVSPPHGFVTPTDNNGMER</sequence>
<evidence type="ECO:0000256" key="5">
    <source>
        <dbReference type="ARBA" id="ARBA00022989"/>
    </source>
</evidence>
<keyword evidence="3" id="KW-0050">Antiport</keyword>
<accession>A0A923JSX1</accession>
<proteinExistence type="predicted"/>
<evidence type="ECO:0000256" key="7">
    <source>
        <dbReference type="ARBA" id="ARBA00023136"/>
    </source>
</evidence>
<dbReference type="PANTHER" id="PTHR32468:SF0">
    <property type="entry name" value="K(+)_H(+) ANTIPORTER 1"/>
    <property type="match status" value="1"/>
</dbReference>
<keyword evidence="4 8" id="KW-0812">Transmembrane</keyword>
<dbReference type="PANTHER" id="PTHR32468">
    <property type="entry name" value="CATION/H + ANTIPORTER"/>
    <property type="match status" value="1"/>
</dbReference>
<evidence type="ECO:0000256" key="8">
    <source>
        <dbReference type="SAM" id="Phobius"/>
    </source>
</evidence>
<comment type="subcellular location">
    <subcellularLocation>
        <location evidence="1">Membrane</location>
        <topology evidence="1">Multi-pass membrane protein</topology>
    </subcellularLocation>
</comment>
<dbReference type="Proteomes" id="UP000659438">
    <property type="component" value="Unassembled WGS sequence"/>
</dbReference>
<reference evidence="10" key="2">
    <citation type="submission" date="2020-07" db="EMBL/GenBank/DDBJ databases">
        <authorList>
            <person name="Lood C."/>
            <person name="Girard L."/>
        </authorList>
    </citation>
    <scope>NUCLEOTIDE SEQUENCE</scope>
    <source>
        <strain evidence="10">SWRI102</strain>
    </source>
</reference>
<evidence type="ECO:0000256" key="1">
    <source>
        <dbReference type="ARBA" id="ARBA00004141"/>
    </source>
</evidence>
<feature type="transmembrane region" description="Helical" evidence="8">
    <location>
        <begin position="193"/>
        <end position="214"/>
    </location>
</feature>
<evidence type="ECO:0000313" key="12">
    <source>
        <dbReference type="Proteomes" id="UP000659438"/>
    </source>
</evidence>
<feature type="transmembrane region" description="Helical" evidence="8">
    <location>
        <begin position="304"/>
        <end position="323"/>
    </location>
</feature>
<keyword evidence="6" id="KW-0406">Ion transport</keyword>
<dbReference type="EMBL" id="JABWQX020000005">
    <property type="protein sequence ID" value="MBV4554360.1"/>
    <property type="molecule type" value="Genomic_DNA"/>
</dbReference>
<keyword evidence="2" id="KW-0813">Transport</keyword>
<feature type="transmembrane region" description="Helical" evidence="8">
    <location>
        <begin position="96"/>
        <end position="118"/>
    </location>
</feature>
<organism evidence="10">
    <name type="scientific">Pseudomonas marvdashtae</name>
    <dbReference type="NCBI Taxonomy" id="2745500"/>
    <lineage>
        <taxon>Bacteria</taxon>
        <taxon>Pseudomonadati</taxon>
        <taxon>Pseudomonadota</taxon>
        <taxon>Gammaproteobacteria</taxon>
        <taxon>Pseudomonadales</taxon>
        <taxon>Pseudomonadaceae</taxon>
        <taxon>Pseudomonas</taxon>
    </lineage>
</organism>
<dbReference type="InterPro" id="IPR038770">
    <property type="entry name" value="Na+/solute_symporter_sf"/>
</dbReference>
<keyword evidence="5 8" id="KW-1133">Transmembrane helix</keyword>
<feature type="domain" description="Cation/H+ exchanger transmembrane" evidence="9">
    <location>
        <begin position="11"/>
        <end position="391"/>
    </location>
</feature>
<feature type="transmembrane region" description="Helical" evidence="8">
    <location>
        <begin position="226"/>
        <end position="245"/>
    </location>
</feature>
<reference evidence="11" key="3">
    <citation type="submission" date="2021-06" db="EMBL/GenBank/DDBJ databases">
        <title>Updating the genus Pseudomonas: Description of 43 new species and partition of the Pseudomonas putida group.</title>
        <authorList>
            <person name="Girard L."/>
            <person name="Lood C."/>
            <person name="Vandamme P."/>
            <person name="Rokni-Zadeh H."/>
            <person name="Van Noort V."/>
            <person name="Hofte M."/>
            <person name="Lavigne R."/>
            <person name="De Mot R."/>
        </authorList>
    </citation>
    <scope>NUCLEOTIDE SEQUENCE</scope>
    <source>
        <strain evidence="11">SWRI102</strain>
    </source>
</reference>
<feature type="transmembrane region" description="Helical" evidence="8">
    <location>
        <begin position="65"/>
        <end position="84"/>
    </location>
</feature>
<feature type="transmembrane region" description="Helical" evidence="8">
    <location>
        <begin position="280"/>
        <end position="298"/>
    </location>
</feature>
<feature type="transmembrane region" description="Helical" evidence="8">
    <location>
        <begin position="163"/>
        <end position="187"/>
    </location>
</feature>
<protein>
    <submittedName>
        <fullName evidence="10">Cation:proton antiporter</fullName>
    </submittedName>
</protein>
<feature type="transmembrane region" description="Helical" evidence="8">
    <location>
        <begin position="369"/>
        <end position="392"/>
    </location>
</feature>
<dbReference type="Pfam" id="PF00999">
    <property type="entry name" value="Na_H_Exchanger"/>
    <property type="match status" value="1"/>
</dbReference>
<dbReference type="EMBL" id="JABWQX010000014">
    <property type="protein sequence ID" value="MBC3398204.1"/>
    <property type="molecule type" value="Genomic_DNA"/>
</dbReference>
<dbReference type="InterPro" id="IPR006153">
    <property type="entry name" value="Cation/H_exchanger_TM"/>
</dbReference>
<dbReference type="InterPro" id="IPR050794">
    <property type="entry name" value="CPA2_transporter"/>
</dbReference>
<name>A0A923JSX1_9PSED</name>
<evidence type="ECO:0000256" key="6">
    <source>
        <dbReference type="ARBA" id="ARBA00023065"/>
    </source>
</evidence>
<reference evidence="10 12" key="1">
    <citation type="journal article" date="2020" name="Microorganisms">
        <title>Reliable Identification of Environmental Pseudomonas Isolates Using the rpoD Gene.</title>
        <authorList>
            <consortium name="The Broad Institute Genome Sequencing Platform"/>
            <person name="Girard L."/>
            <person name="Lood C."/>
            <person name="Rokni-Zadeh H."/>
            <person name="van Noort V."/>
            <person name="Lavigne R."/>
            <person name="De Mot R."/>
        </authorList>
    </citation>
    <scope>NUCLEOTIDE SEQUENCE</scope>
    <source>
        <strain evidence="10 12">SWRI102</strain>
    </source>
</reference>
<dbReference type="Gene3D" id="1.20.1530.20">
    <property type="match status" value="1"/>
</dbReference>
<dbReference type="GO" id="GO:1902600">
    <property type="term" value="P:proton transmembrane transport"/>
    <property type="evidence" value="ECO:0007669"/>
    <property type="project" value="InterPro"/>
</dbReference>
<evidence type="ECO:0000313" key="10">
    <source>
        <dbReference type="EMBL" id="MBC3398204.1"/>
    </source>
</evidence>
<evidence type="ECO:0000256" key="2">
    <source>
        <dbReference type="ARBA" id="ARBA00022448"/>
    </source>
</evidence>
<dbReference type="AlphaFoldDB" id="A0A923JSX1"/>
<keyword evidence="7 8" id="KW-0472">Membrane</keyword>